<name>A0A0G4I686_9ALVE</name>
<protein>
    <recommendedName>
        <fullName evidence="2">non-specific serine/threonine protein kinase</fullName>
        <ecNumber evidence="2">2.7.11.1</ecNumber>
    </recommendedName>
</protein>
<comment type="catalytic activity">
    <reaction evidence="9">
        <text>L-seryl-[protein] + ATP = O-phospho-L-seryl-[protein] + ADP + H(+)</text>
        <dbReference type="Rhea" id="RHEA:17989"/>
        <dbReference type="Rhea" id="RHEA-COMP:9863"/>
        <dbReference type="Rhea" id="RHEA-COMP:11604"/>
        <dbReference type="ChEBI" id="CHEBI:15378"/>
        <dbReference type="ChEBI" id="CHEBI:29999"/>
        <dbReference type="ChEBI" id="CHEBI:30616"/>
        <dbReference type="ChEBI" id="CHEBI:83421"/>
        <dbReference type="ChEBI" id="CHEBI:456216"/>
        <dbReference type="EC" id="2.7.11.1"/>
    </reaction>
</comment>
<evidence type="ECO:0000256" key="1">
    <source>
        <dbReference type="ARBA" id="ARBA00010886"/>
    </source>
</evidence>
<evidence type="ECO:0000313" key="13">
    <source>
        <dbReference type="EMBL" id="CEM52523.1"/>
    </source>
</evidence>
<dbReference type="SMART" id="SM00220">
    <property type="entry name" value="S_TKc"/>
    <property type="match status" value="1"/>
</dbReference>
<dbReference type="PROSITE" id="PS00108">
    <property type="entry name" value="PROTEIN_KINASE_ST"/>
    <property type="match status" value="1"/>
</dbReference>
<feature type="region of interest" description="Disordered" evidence="11">
    <location>
        <begin position="835"/>
        <end position="862"/>
    </location>
</feature>
<keyword evidence="5 10" id="KW-0547">Nucleotide-binding</keyword>
<feature type="compositionally biased region" description="Low complexity" evidence="11">
    <location>
        <begin position="361"/>
        <end position="370"/>
    </location>
</feature>
<dbReference type="PANTHER" id="PTHR44899:SF3">
    <property type="entry name" value="SERINE_THREONINE-PROTEIN KINASE NEK1"/>
    <property type="match status" value="1"/>
</dbReference>
<feature type="compositionally biased region" description="Basic and acidic residues" evidence="11">
    <location>
        <begin position="675"/>
        <end position="684"/>
    </location>
</feature>
<evidence type="ECO:0000256" key="8">
    <source>
        <dbReference type="ARBA" id="ARBA00047899"/>
    </source>
</evidence>
<dbReference type="AlphaFoldDB" id="A0A0G4I686"/>
<dbReference type="GO" id="GO:0005524">
    <property type="term" value="F:ATP binding"/>
    <property type="evidence" value="ECO:0007669"/>
    <property type="project" value="UniProtKB-UniRule"/>
</dbReference>
<dbReference type="FunFam" id="3.30.200.20:FF:000097">
    <property type="entry name" value="Probable serine/threonine-protein kinase nek1"/>
    <property type="match status" value="1"/>
</dbReference>
<evidence type="ECO:0000256" key="4">
    <source>
        <dbReference type="ARBA" id="ARBA00022679"/>
    </source>
</evidence>
<evidence type="ECO:0000256" key="3">
    <source>
        <dbReference type="ARBA" id="ARBA00022527"/>
    </source>
</evidence>
<keyword evidence="3" id="KW-0723">Serine/threonine-protein kinase</keyword>
<accession>A0A0G4I686</accession>
<dbReference type="InterPro" id="IPR008271">
    <property type="entry name" value="Ser/Thr_kinase_AS"/>
</dbReference>
<feature type="compositionally biased region" description="Low complexity" evidence="11">
    <location>
        <begin position="730"/>
        <end position="741"/>
    </location>
</feature>
<evidence type="ECO:0000256" key="9">
    <source>
        <dbReference type="ARBA" id="ARBA00048679"/>
    </source>
</evidence>
<feature type="compositionally biased region" description="Pro residues" evidence="11">
    <location>
        <begin position="351"/>
        <end position="360"/>
    </location>
</feature>
<dbReference type="InterPro" id="IPR011009">
    <property type="entry name" value="Kinase-like_dom_sf"/>
</dbReference>
<feature type="compositionally biased region" description="Basic and acidic residues" evidence="11">
    <location>
        <begin position="614"/>
        <end position="640"/>
    </location>
</feature>
<dbReference type="InterPro" id="IPR001245">
    <property type="entry name" value="Ser-Thr/Tyr_kinase_cat_dom"/>
</dbReference>
<sequence length="1149" mass="123348">MKIADFSGWQLIGRGSFGTVYRVQRKSDGRQLVAKRIKIREMSARHRQDALNEVDILAKIRCEYIVEYIGSFVENDCLHIMMEYCERGDLSDFLKKRGGQSLPENLIWRFFLQTCFGIAFLHLHKILHRDLKTMNIFLKSDNDVRVGDLGVAKVLSSHTNFAETVVGTPYYLSPELCEERPYNAKSDIWALGCVLYELCTFRHPFEASNQAALVLKIIGGRYPPVSPVYSPELRELVRLCLQRDFRLRPSVSQILKRPYVAGKMKTLGMEAPEWVGGTGGAGGRDRTSGGSPSPPRGRGGMISRQASLPLPSFLGRNDRSEGGTGLRSRPSPLVSPQVPLFRQHPNRQSPKLPPGVPPLLPGGSRPSSRGQAPGQGRPRSRSPSPPPVDVAALPPAQQRRRPSSAHVSPLVPSRQERERHARRHQSAAGAPEGDPDTDGRRRILGQGSQRHLGGTREEGEKGAGRREGGKQHSSLSRQHSRELRVLGIGSSSPPASPACALTPRSRSPSVSRSERRNSRHHRASGTWAQLSRAQGGKRDFGGHSAAEREREMPGPPKGSRSPAANSESRSAASSRRESLDCARPAHSPLLVSGRAVLTPPGSAPHSPRAPATPTEKKGGDHARRKERRASTKEEKEKEAHAGTNPNPAFTQAGWHRNRPSNPSSASAKEGQGEETGQKDKDKRLGSSNLAPTDTGGGGALPPTGPSRRSSLPRPSPNHSLLPPLHPTPAPSASSSSAPQPHNHSRRGSHEGSKGTHPDQIQTLQDTIIGGRRDSAQYDLPGPSQPPPLRSPPDPNPAAAPQTGVFSLGSGLREIDPAEPHGDTVVVRRNLIAGPERRLSNQGGGLGGGPKVERGPGSRAGFGSVLRSSSLEILKGGAGASRLASPNPAAVSVLSDKSKLVGGSGSAGVRQVEGLRQGSPGRMFQAAKEGDASPLSRLLEDHCKETGRGAQLQKEREQGQELEPEEIEALQRAFGDGGRDGLGDTAGGDPIEYAVGITPDDSEDEGTLGLPYGGLGLKEGGVEEEEGGKSVSRREQKRRAVGRRAADLAERLRKVRREVAASSSDPSWSSVWQEAVAFLLEHVQAQREMGIGGSGGEGGDGGEEEKVRGFIAERPLLTVPSRLLAVYKVIHLEAELAECRNELEGLPVIL</sequence>
<dbReference type="InterPro" id="IPR000719">
    <property type="entry name" value="Prot_kinase_dom"/>
</dbReference>
<feature type="domain" description="Protein kinase" evidence="12">
    <location>
        <begin position="6"/>
        <end position="260"/>
    </location>
</feature>
<keyword evidence="4" id="KW-0808">Transferase</keyword>
<feature type="region of interest" description="Disordered" evidence="11">
    <location>
        <begin position="973"/>
        <end position="1038"/>
    </location>
</feature>
<dbReference type="SUPFAM" id="SSF56112">
    <property type="entry name" value="Protein kinase-like (PK-like)"/>
    <property type="match status" value="1"/>
</dbReference>
<feature type="region of interest" description="Disordered" evidence="11">
    <location>
        <begin position="271"/>
        <end position="822"/>
    </location>
</feature>
<feature type="compositionally biased region" description="Low complexity" evidence="11">
    <location>
        <begin position="559"/>
        <end position="573"/>
    </location>
</feature>
<evidence type="ECO:0000259" key="12">
    <source>
        <dbReference type="PROSITE" id="PS50011"/>
    </source>
</evidence>
<gene>
    <name evidence="13" type="ORF">Cvel_11335</name>
</gene>
<dbReference type="GO" id="GO:0004674">
    <property type="term" value="F:protein serine/threonine kinase activity"/>
    <property type="evidence" value="ECO:0007669"/>
    <property type="project" value="UniProtKB-KW"/>
</dbReference>
<organism evidence="13">
    <name type="scientific">Chromera velia CCMP2878</name>
    <dbReference type="NCBI Taxonomy" id="1169474"/>
    <lineage>
        <taxon>Eukaryota</taxon>
        <taxon>Sar</taxon>
        <taxon>Alveolata</taxon>
        <taxon>Colpodellida</taxon>
        <taxon>Chromeraceae</taxon>
        <taxon>Chromera</taxon>
    </lineage>
</organism>
<dbReference type="PROSITE" id="PS00107">
    <property type="entry name" value="PROTEIN_KINASE_ATP"/>
    <property type="match status" value="1"/>
</dbReference>
<dbReference type="InterPro" id="IPR051131">
    <property type="entry name" value="NEK_Ser/Thr_kinase_NIMA"/>
</dbReference>
<dbReference type="InterPro" id="IPR017441">
    <property type="entry name" value="Protein_kinase_ATP_BS"/>
</dbReference>
<dbReference type="PROSITE" id="PS50011">
    <property type="entry name" value="PROTEIN_KINASE_DOM"/>
    <property type="match status" value="1"/>
</dbReference>
<dbReference type="PRINTS" id="PR00109">
    <property type="entry name" value="TYRKINASE"/>
</dbReference>
<evidence type="ECO:0000256" key="11">
    <source>
        <dbReference type="SAM" id="MobiDB-lite"/>
    </source>
</evidence>
<evidence type="ECO:0000256" key="6">
    <source>
        <dbReference type="ARBA" id="ARBA00022777"/>
    </source>
</evidence>
<feature type="compositionally biased region" description="Low complexity" evidence="11">
    <location>
        <begin position="490"/>
        <end position="511"/>
    </location>
</feature>
<proteinExistence type="inferred from homology"/>
<evidence type="ECO:0000256" key="7">
    <source>
        <dbReference type="ARBA" id="ARBA00022840"/>
    </source>
</evidence>
<dbReference type="VEuPathDB" id="CryptoDB:Cvel_11335"/>
<reference evidence="13" key="1">
    <citation type="submission" date="2014-11" db="EMBL/GenBank/DDBJ databases">
        <authorList>
            <person name="Otto D Thomas"/>
            <person name="Naeem Raeece"/>
        </authorList>
    </citation>
    <scope>NUCLEOTIDE SEQUENCE</scope>
</reference>
<comment type="similarity">
    <text evidence="1">Belongs to the protein kinase superfamily. NEK Ser/Thr protein kinase family. NIMA subfamily.</text>
</comment>
<comment type="catalytic activity">
    <reaction evidence="8">
        <text>L-threonyl-[protein] + ATP = O-phospho-L-threonyl-[protein] + ADP + H(+)</text>
        <dbReference type="Rhea" id="RHEA:46608"/>
        <dbReference type="Rhea" id="RHEA-COMP:11060"/>
        <dbReference type="Rhea" id="RHEA-COMP:11605"/>
        <dbReference type="ChEBI" id="CHEBI:15378"/>
        <dbReference type="ChEBI" id="CHEBI:30013"/>
        <dbReference type="ChEBI" id="CHEBI:30616"/>
        <dbReference type="ChEBI" id="CHEBI:61977"/>
        <dbReference type="ChEBI" id="CHEBI:456216"/>
        <dbReference type="EC" id="2.7.11.1"/>
    </reaction>
</comment>
<feature type="compositionally biased region" description="Basic and acidic residues" evidence="11">
    <location>
        <begin position="747"/>
        <end position="756"/>
    </location>
</feature>
<dbReference type="PANTHER" id="PTHR44899">
    <property type="entry name" value="CAMK FAMILY PROTEIN KINASE"/>
    <property type="match status" value="1"/>
</dbReference>
<keyword evidence="6" id="KW-0418">Kinase</keyword>
<feature type="binding site" evidence="10">
    <location>
        <position position="35"/>
    </location>
    <ligand>
        <name>ATP</name>
        <dbReference type="ChEBI" id="CHEBI:30616"/>
    </ligand>
</feature>
<evidence type="ECO:0000256" key="2">
    <source>
        <dbReference type="ARBA" id="ARBA00012513"/>
    </source>
</evidence>
<feature type="region of interest" description="Disordered" evidence="11">
    <location>
        <begin position="876"/>
        <end position="933"/>
    </location>
</feature>
<feature type="compositionally biased region" description="Basic and acidic residues" evidence="11">
    <location>
        <begin position="812"/>
        <end position="821"/>
    </location>
</feature>
<keyword evidence="7 10" id="KW-0067">ATP-binding</keyword>
<dbReference type="Gene3D" id="3.30.200.20">
    <property type="entry name" value="Phosphorylase Kinase, domain 1"/>
    <property type="match status" value="1"/>
</dbReference>
<evidence type="ECO:0000256" key="10">
    <source>
        <dbReference type="PROSITE-ProRule" id="PRU10141"/>
    </source>
</evidence>
<dbReference type="CDD" id="cd08215">
    <property type="entry name" value="STKc_Nek"/>
    <property type="match status" value="1"/>
</dbReference>
<feature type="compositionally biased region" description="Basic and acidic residues" evidence="11">
    <location>
        <begin position="454"/>
        <end position="470"/>
    </location>
</feature>
<dbReference type="EC" id="2.7.11.1" evidence="2"/>
<feature type="compositionally biased region" description="Basic and acidic residues" evidence="11">
    <location>
        <begin position="536"/>
        <end position="552"/>
    </location>
</feature>
<dbReference type="EMBL" id="CDMZ01005279">
    <property type="protein sequence ID" value="CEM52523.1"/>
    <property type="molecule type" value="Genomic_DNA"/>
</dbReference>
<evidence type="ECO:0000256" key="5">
    <source>
        <dbReference type="ARBA" id="ARBA00022741"/>
    </source>
</evidence>
<dbReference type="Pfam" id="PF00069">
    <property type="entry name" value="Pkinase"/>
    <property type="match status" value="1"/>
</dbReference>
<feature type="compositionally biased region" description="Low complexity" evidence="11">
    <location>
        <begin position="705"/>
        <end position="722"/>
    </location>
</feature>
<dbReference type="Gene3D" id="1.10.510.10">
    <property type="entry name" value="Transferase(Phosphotransferase) domain 1"/>
    <property type="match status" value="1"/>
</dbReference>
<feature type="compositionally biased region" description="Pro residues" evidence="11">
    <location>
        <begin position="782"/>
        <end position="797"/>
    </location>
</feature>